<evidence type="ECO:0000313" key="1">
    <source>
        <dbReference type="EMBL" id="CAG1972177.1"/>
    </source>
</evidence>
<protein>
    <submittedName>
        <fullName evidence="1">Uncharacterized protein</fullName>
    </submittedName>
</protein>
<dbReference type="AlphaFoldDB" id="A0A9N8NFG0"/>
<evidence type="ECO:0000313" key="2">
    <source>
        <dbReference type="Proteomes" id="UP000746612"/>
    </source>
</evidence>
<dbReference type="EMBL" id="CAJPIJ010000090">
    <property type="protein sequence ID" value="CAG1972177.1"/>
    <property type="molecule type" value="Genomic_DNA"/>
</dbReference>
<comment type="caution">
    <text evidence="1">The sequence shown here is derived from an EMBL/GenBank/DDBJ whole genome shotgun (WGS) entry which is preliminary data.</text>
</comment>
<organism evidence="1 2">
    <name type="scientific">Gibberella zeae</name>
    <name type="common">Wheat head blight fungus</name>
    <name type="synonym">Fusarium graminearum</name>
    <dbReference type="NCBI Taxonomy" id="5518"/>
    <lineage>
        <taxon>Eukaryota</taxon>
        <taxon>Fungi</taxon>
        <taxon>Dikarya</taxon>
        <taxon>Ascomycota</taxon>
        <taxon>Pezizomycotina</taxon>
        <taxon>Sordariomycetes</taxon>
        <taxon>Hypocreomycetidae</taxon>
        <taxon>Hypocreales</taxon>
        <taxon>Nectriaceae</taxon>
        <taxon>Fusarium</taxon>
    </lineage>
</organism>
<sequence>MAETCTPVQNYPDACASSSSSSSSTKGLPPSPLKHIACGWELWSWSVVPITSYPMWTYLSKLWPKPLGCSHIPSCAALVLAPESAMGDKQLDVCTWHRPLSFVRLFDQHTITGYSFWGGLQLFLILGAKGGCRPIFSDDAYQAVEDENLKGKYQRFNRGGSKKLTLIIATD</sequence>
<gene>
    <name evidence="1" type="ORF">MDCFG202_LOCUS97647</name>
</gene>
<dbReference type="Proteomes" id="UP000746612">
    <property type="component" value="Unassembled WGS sequence"/>
</dbReference>
<reference evidence="1" key="1">
    <citation type="submission" date="2021-03" db="EMBL/GenBank/DDBJ databases">
        <authorList>
            <person name="Alouane T."/>
            <person name="Langin T."/>
            <person name="Bonhomme L."/>
        </authorList>
    </citation>
    <scope>NUCLEOTIDE SEQUENCE</scope>
    <source>
        <strain evidence="1">MDC_Fg202</strain>
    </source>
</reference>
<name>A0A9N8NFG0_GIBZA</name>
<accession>A0A9N8NFG0</accession>
<proteinExistence type="predicted"/>